<dbReference type="InterPro" id="IPR016032">
    <property type="entry name" value="Sig_transdc_resp-reg_C-effctor"/>
</dbReference>
<dbReference type="Pfam" id="PF00072">
    <property type="entry name" value="Response_reg"/>
    <property type="match status" value="1"/>
</dbReference>
<dbReference type="PROSITE" id="PS51755">
    <property type="entry name" value="OMPR_PHOB"/>
    <property type="match status" value="1"/>
</dbReference>
<dbReference type="Proteomes" id="UP001320119">
    <property type="component" value="Chromosome"/>
</dbReference>
<dbReference type="GO" id="GO:0032993">
    <property type="term" value="C:protein-DNA complex"/>
    <property type="evidence" value="ECO:0007669"/>
    <property type="project" value="TreeGrafter"/>
</dbReference>
<keyword evidence="3" id="KW-0805">Transcription regulation</keyword>
<evidence type="ECO:0000256" key="5">
    <source>
        <dbReference type="ARBA" id="ARBA00023163"/>
    </source>
</evidence>
<dbReference type="GO" id="GO:0000976">
    <property type="term" value="F:transcription cis-regulatory region binding"/>
    <property type="evidence" value="ECO:0007669"/>
    <property type="project" value="TreeGrafter"/>
</dbReference>
<evidence type="ECO:0008006" key="12">
    <source>
        <dbReference type="Google" id="ProtNLM"/>
    </source>
</evidence>
<dbReference type="SMART" id="SM00448">
    <property type="entry name" value="REC"/>
    <property type="match status" value="1"/>
</dbReference>
<protein>
    <recommendedName>
        <fullName evidence="12">DNA-binding response regulator</fullName>
    </recommendedName>
</protein>
<dbReference type="Pfam" id="PF00486">
    <property type="entry name" value="Trans_reg_C"/>
    <property type="match status" value="1"/>
</dbReference>
<evidence type="ECO:0000256" key="4">
    <source>
        <dbReference type="ARBA" id="ARBA00023125"/>
    </source>
</evidence>
<feature type="modified residue" description="4-aspartylphosphate" evidence="6">
    <location>
        <position position="51"/>
    </location>
</feature>
<feature type="DNA-binding region" description="OmpR/PhoB-type" evidence="7">
    <location>
        <begin position="126"/>
        <end position="225"/>
    </location>
</feature>
<dbReference type="PANTHER" id="PTHR48111:SF1">
    <property type="entry name" value="TWO-COMPONENT RESPONSE REGULATOR ORR33"/>
    <property type="match status" value="1"/>
</dbReference>
<dbReference type="EMBL" id="AP023086">
    <property type="protein sequence ID" value="BCD95978.1"/>
    <property type="molecule type" value="Genomic_DNA"/>
</dbReference>
<dbReference type="SUPFAM" id="SSF46894">
    <property type="entry name" value="C-terminal effector domain of the bipartite response regulators"/>
    <property type="match status" value="1"/>
</dbReference>
<gene>
    <name evidence="10" type="ORF">MARGE09_P0177</name>
</gene>
<feature type="domain" description="Response regulatory" evidence="8">
    <location>
        <begin position="2"/>
        <end position="117"/>
    </location>
</feature>
<name>A0AAN1WE86_9GAMM</name>
<evidence type="ECO:0000259" key="8">
    <source>
        <dbReference type="PROSITE" id="PS50110"/>
    </source>
</evidence>
<evidence type="ECO:0000256" key="3">
    <source>
        <dbReference type="ARBA" id="ARBA00023015"/>
    </source>
</evidence>
<dbReference type="RefSeq" id="WP_236985491.1">
    <property type="nucleotide sequence ID" value="NZ_AP023086.1"/>
</dbReference>
<reference evidence="10 11" key="1">
    <citation type="journal article" date="2022" name="IScience">
        <title>An ultrasensitive nanofiber-based assay for enzymatic hydrolysis and deep-sea microbial degradation of cellulose.</title>
        <authorList>
            <person name="Tsudome M."/>
            <person name="Tachioka M."/>
            <person name="Miyazaki M."/>
            <person name="Uchimura K."/>
            <person name="Tsuda M."/>
            <person name="Takaki Y."/>
            <person name="Deguchi S."/>
        </authorList>
    </citation>
    <scope>NUCLEOTIDE SEQUENCE [LARGE SCALE GENOMIC DNA]</scope>
    <source>
        <strain evidence="10 11">GE09</strain>
    </source>
</reference>
<dbReference type="InterPro" id="IPR001867">
    <property type="entry name" value="OmpR/PhoB-type_DNA-bd"/>
</dbReference>
<evidence type="ECO:0000256" key="6">
    <source>
        <dbReference type="PROSITE-ProRule" id="PRU00169"/>
    </source>
</evidence>
<keyword evidence="11" id="KW-1185">Reference proteome</keyword>
<evidence type="ECO:0000313" key="11">
    <source>
        <dbReference type="Proteomes" id="UP001320119"/>
    </source>
</evidence>
<dbReference type="KEGG" id="marq:MARGE09_P0177"/>
<evidence type="ECO:0000256" key="7">
    <source>
        <dbReference type="PROSITE-ProRule" id="PRU01091"/>
    </source>
</evidence>
<dbReference type="Gene3D" id="6.10.250.690">
    <property type="match status" value="1"/>
</dbReference>
<keyword evidence="1 6" id="KW-0597">Phosphoprotein</keyword>
<organism evidence="10 11">
    <name type="scientific">Marinagarivorans cellulosilyticus</name>
    <dbReference type="NCBI Taxonomy" id="2721545"/>
    <lineage>
        <taxon>Bacteria</taxon>
        <taxon>Pseudomonadati</taxon>
        <taxon>Pseudomonadota</taxon>
        <taxon>Gammaproteobacteria</taxon>
        <taxon>Cellvibrionales</taxon>
        <taxon>Cellvibrionaceae</taxon>
        <taxon>Marinagarivorans</taxon>
    </lineage>
</organism>
<evidence type="ECO:0000259" key="9">
    <source>
        <dbReference type="PROSITE" id="PS51755"/>
    </source>
</evidence>
<keyword evidence="4 7" id="KW-0238">DNA-binding</keyword>
<dbReference type="GO" id="GO:0005829">
    <property type="term" value="C:cytosol"/>
    <property type="evidence" value="ECO:0007669"/>
    <property type="project" value="TreeGrafter"/>
</dbReference>
<dbReference type="AlphaFoldDB" id="A0AAN1WE86"/>
<evidence type="ECO:0000256" key="1">
    <source>
        <dbReference type="ARBA" id="ARBA00022553"/>
    </source>
</evidence>
<evidence type="ECO:0000313" key="10">
    <source>
        <dbReference type="EMBL" id="BCD95978.1"/>
    </source>
</evidence>
<dbReference type="CDD" id="cd00383">
    <property type="entry name" value="trans_reg_C"/>
    <property type="match status" value="1"/>
</dbReference>
<dbReference type="InterPro" id="IPR001789">
    <property type="entry name" value="Sig_transdc_resp-reg_receiver"/>
</dbReference>
<evidence type="ECO:0000256" key="2">
    <source>
        <dbReference type="ARBA" id="ARBA00023012"/>
    </source>
</evidence>
<keyword evidence="5" id="KW-0804">Transcription</keyword>
<dbReference type="InterPro" id="IPR011006">
    <property type="entry name" value="CheY-like_superfamily"/>
</dbReference>
<sequence length="228" mass="25246">MLIGVLEDDPAQAQLLISWLEAAGHHVQHAASGDDFLGIYSQHALDLAILDWQVPDKSGLEVLSILRTQYECQIPILFSTQRNTEADIVTALQTGADDYLTKPVRQAELLARITALGRRAGIAETSALMSFGPLTIDTQQQTISSHGELVKLTRKDYLVALCLFQNLGKVLSREYLLKAVWGIDTGLDTRTVDVHVSRVRRALKLGPELGYGIKNIYQHGYRLLQLDA</sequence>
<dbReference type="PROSITE" id="PS50110">
    <property type="entry name" value="RESPONSE_REGULATORY"/>
    <property type="match status" value="1"/>
</dbReference>
<feature type="domain" description="OmpR/PhoB-type" evidence="9">
    <location>
        <begin position="126"/>
        <end position="225"/>
    </location>
</feature>
<proteinExistence type="predicted"/>
<dbReference type="Gene3D" id="3.40.50.2300">
    <property type="match status" value="1"/>
</dbReference>
<dbReference type="PANTHER" id="PTHR48111">
    <property type="entry name" value="REGULATOR OF RPOS"/>
    <property type="match status" value="1"/>
</dbReference>
<accession>A0AAN1WE86</accession>
<dbReference type="CDD" id="cd17574">
    <property type="entry name" value="REC_OmpR"/>
    <property type="match status" value="1"/>
</dbReference>
<dbReference type="SMART" id="SM00862">
    <property type="entry name" value="Trans_reg_C"/>
    <property type="match status" value="1"/>
</dbReference>
<dbReference type="GO" id="GO:0000156">
    <property type="term" value="F:phosphorelay response regulator activity"/>
    <property type="evidence" value="ECO:0007669"/>
    <property type="project" value="TreeGrafter"/>
</dbReference>
<dbReference type="InterPro" id="IPR039420">
    <property type="entry name" value="WalR-like"/>
</dbReference>
<dbReference type="Gene3D" id="1.10.10.10">
    <property type="entry name" value="Winged helix-like DNA-binding domain superfamily/Winged helix DNA-binding domain"/>
    <property type="match status" value="1"/>
</dbReference>
<dbReference type="InterPro" id="IPR036388">
    <property type="entry name" value="WH-like_DNA-bd_sf"/>
</dbReference>
<dbReference type="SUPFAM" id="SSF52172">
    <property type="entry name" value="CheY-like"/>
    <property type="match status" value="1"/>
</dbReference>
<keyword evidence="2" id="KW-0902">Two-component regulatory system</keyword>
<dbReference type="GO" id="GO:0006355">
    <property type="term" value="P:regulation of DNA-templated transcription"/>
    <property type="evidence" value="ECO:0007669"/>
    <property type="project" value="InterPro"/>
</dbReference>